<evidence type="ECO:0000259" key="4">
    <source>
        <dbReference type="PROSITE" id="PS50009"/>
    </source>
</evidence>
<dbReference type="PROSITE" id="PS50212">
    <property type="entry name" value="RASGEF_NTER"/>
    <property type="match status" value="1"/>
</dbReference>
<dbReference type="Pfam" id="PF00617">
    <property type="entry name" value="RasGEF"/>
    <property type="match status" value="1"/>
</dbReference>
<comment type="caution">
    <text evidence="6">The sequence shown here is derived from an EMBL/GenBank/DDBJ whole genome shotgun (WGS) entry which is preliminary data.</text>
</comment>
<feature type="compositionally biased region" description="Polar residues" evidence="3">
    <location>
        <begin position="47"/>
        <end position="56"/>
    </location>
</feature>
<dbReference type="PROSITE" id="PS50009">
    <property type="entry name" value="RASGEF_CAT"/>
    <property type="match status" value="1"/>
</dbReference>
<dbReference type="PANTHER" id="PTHR23113">
    <property type="entry name" value="GUANINE NUCLEOTIDE EXCHANGE FACTOR"/>
    <property type="match status" value="1"/>
</dbReference>
<feature type="region of interest" description="Disordered" evidence="3">
    <location>
        <begin position="1"/>
        <end position="62"/>
    </location>
</feature>
<feature type="compositionally biased region" description="Basic residues" evidence="3">
    <location>
        <begin position="120"/>
        <end position="129"/>
    </location>
</feature>
<feature type="domain" description="Ras-GEF" evidence="4">
    <location>
        <begin position="383"/>
        <end position="620"/>
    </location>
</feature>
<evidence type="ECO:0000256" key="3">
    <source>
        <dbReference type="SAM" id="MobiDB-lite"/>
    </source>
</evidence>
<dbReference type="SUPFAM" id="SSF48366">
    <property type="entry name" value="Ras GEF"/>
    <property type="match status" value="1"/>
</dbReference>
<evidence type="ECO:0000313" key="7">
    <source>
        <dbReference type="Proteomes" id="UP001470230"/>
    </source>
</evidence>
<name>A0ABR2JEP3_9EUKA</name>
<dbReference type="PANTHER" id="PTHR23113:SF365">
    <property type="entry name" value="RAS-GEF DOMAIN-CONTAINING PROTEIN"/>
    <property type="match status" value="1"/>
</dbReference>
<dbReference type="Gene3D" id="1.20.870.10">
    <property type="entry name" value="Son of sevenless (SoS) protein Chain: S domain 1"/>
    <property type="match status" value="1"/>
</dbReference>
<evidence type="ECO:0000313" key="6">
    <source>
        <dbReference type="EMBL" id="KAK8876409.1"/>
    </source>
</evidence>
<dbReference type="Gene3D" id="1.10.840.10">
    <property type="entry name" value="Ras guanine-nucleotide exchange factors catalytic domain"/>
    <property type="match status" value="1"/>
</dbReference>
<keyword evidence="1 2" id="KW-0344">Guanine-nucleotide releasing factor</keyword>
<dbReference type="InterPro" id="IPR023578">
    <property type="entry name" value="Ras_GEF_dom_sf"/>
</dbReference>
<dbReference type="Proteomes" id="UP001470230">
    <property type="component" value="Unassembled WGS sequence"/>
</dbReference>
<dbReference type="CDD" id="cd06224">
    <property type="entry name" value="REM"/>
    <property type="match status" value="1"/>
</dbReference>
<dbReference type="InterPro" id="IPR008937">
    <property type="entry name" value="Ras-like_GEF"/>
</dbReference>
<evidence type="ECO:0000259" key="5">
    <source>
        <dbReference type="PROSITE" id="PS50212"/>
    </source>
</evidence>
<dbReference type="Pfam" id="PF00618">
    <property type="entry name" value="RasGEF_N"/>
    <property type="match status" value="1"/>
</dbReference>
<dbReference type="SMART" id="SM00147">
    <property type="entry name" value="RasGEF"/>
    <property type="match status" value="1"/>
</dbReference>
<feature type="domain" description="N-terminal Ras-GEF" evidence="5">
    <location>
        <begin position="216"/>
        <end position="344"/>
    </location>
</feature>
<feature type="compositionally biased region" description="Low complexity" evidence="3">
    <location>
        <begin position="1"/>
        <end position="21"/>
    </location>
</feature>
<feature type="compositionally biased region" description="Basic and acidic residues" evidence="3">
    <location>
        <begin position="130"/>
        <end position="147"/>
    </location>
</feature>
<proteinExistence type="predicted"/>
<feature type="region of interest" description="Disordered" evidence="3">
    <location>
        <begin position="75"/>
        <end position="175"/>
    </location>
</feature>
<keyword evidence="7" id="KW-1185">Reference proteome</keyword>
<dbReference type="InterPro" id="IPR000651">
    <property type="entry name" value="Ras-like_Gua-exchang_fac_N"/>
</dbReference>
<protein>
    <recommendedName>
        <fullName evidence="8">RasGEF domain containing protein</fullName>
    </recommendedName>
</protein>
<dbReference type="SMART" id="SM00229">
    <property type="entry name" value="RasGEFN"/>
    <property type="match status" value="1"/>
</dbReference>
<evidence type="ECO:0000256" key="1">
    <source>
        <dbReference type="ARBA" id="ARBA00022658"/>
    </source>
</evidence>
<reference evidence="6 7" key="1">
    <citation type="submission" date="2024-04" db="EMBL/GenBank/DDBJ databases">
        <title>Tritrichomonas musculus Genome.</title>
        <authorList>
            <person name="Alves-Ferreira E."/>
            <person name="Grigg M."/>
            <person name="Lorenzi H."/>
            <person name="Galac M."/>
        </authorList>
    </citation>
    <scope>NUCLEOTIDE SEQUENCE [LARGE SCALE GENOMIC DNA]</scope>
    <source>
        <strain evidence="6 7">EAF2021</strain>
    </source>
</reference>
<dbReference type="InterPro" id="IPR001895">
    <property type="entry name" value="RASGEF_cat_dom"/>
</dbReference>
<evidence type="ECO:0008006" key="8">
    <source>
        <dbReference type="Google" id="ProtNLM"/>
    </source>
</evidence>
<dbReference type="EMBL" id="JAPFFF010000012">
    <property type="protein sequence ID" value="KAK8876409.1"/>
    <property type="molecule type" value="Genomic_DNA"/>
</dbReference>
<sequence>MSDSSETSETSSYTNTNKNSTADTNSPSILDPSNNTSKDSVKKTNSKDNITSSLDDTPSPALDVAESLLGSCKKIKKRKDKDDDVFNVSDYESGLKTYNPRSSKKRASTHQITDSEGEPKRKHRRGKSRHMVESVDALTEKKSKRMQELTQSLSFDISNDDSDSNERVSPLKPDNNEDNLLELYKILKPTSEEIDKVATLNTDPFPKEEEWKIEEGAKFPGCASFTQLMLYLTQIDTVNIDFQKIFLVTFPSFASPRQLLTAIFKRYYVGMSDEKCNVPDSKILEKMRLRIIRVLQFWINLVPYQFDDTMVRTLNEFYKILQEEFKRQKKDKQSPVLTILEQRMIKLTEYKNNQAANISNCPKMNTDAKPGRGKSKWTTLMPDPNTLAEQVTLLHSEIFRNIGVMELLSAIWGSKKGGGSEHVDELTKHFDLMSRYVQFSIIAERDSAKDRADLFLYWLEVGIRFFKDANYHGVFAIIYGLTHRSVQRMPQTMKSVEKLLKKKKRKEEYDKLVKLCDIAGNYRAYRPLIEKEIAGPIIPFIGCFQKDLIYAQEGFPNKIDNLINFNKLIKCYELISIVEKYQNEKYKFTRNEEFQQAICSFPELPDTTGMMSLSQEKEKKSK</sequence>
<dbReference type="InterPro" id="IPR036964">
    <property type="entry name" value="RASGEF_cat_dom_sf"/>
</dbReference>
<feature type="compositionally biased region" description="Polar residues" evidence="3">
    <location>
        <begin position="22"/>
        <end position="38"/>
    </location>
</feature>
<gene>
    <name evidence="6" type="ORF">M9Y10_006615</name>
</gene>
<evidence type="ECO:0000256" key="2">
    <source>
        <dbReference type="PROSITE-ProRule" id="PRU00168"/>
    </source>
</evidence>
<accession>A0ABR2JEP3</accession>
<organism evidence="6 7">
    <name type="scientific">Tritrichomonas musculus</name>
    <dbReference type="NCBI Taxonomy" id="1915356"/>
    <lineage>
        <taxon>Eukaryota</taxon>
        <taxon>Metamonada</taxon>
        <taxon>Parabasalia</taxon>
        <taxon>Tritrichomonadida</taxon>
        <taxon>Tritrichomonadidae</taxon>
        <taxon>Tritrichomonas</taxon>
    </lineage>
</organism>